<dbReference type="AlphaFoldDB" id="Q7MQ82"/>
<protein>
    <submittedName>
        <fullName evidence="1">Uncharacterized protein</fullName>
    </submittedName>
</protein>
<dbReference type="EMBL" id="BA000037">
    <property type="protein sequence ID" value="BAC92890.1"/>
    <property type="molecule type" value="Genomic_DNA"/>
</dbReference>
<sequence length="39" mass="4011">MRIGKAGSAENQLALIAVIKALAQASLLVDNGFRVAENG</sequence>
<name>Q7MQ82_VIBVY</name>
<accession>Q7MQ82</accession>
<organism evidence="1 2">
    <name type="scientific">Vibrio vulnificus (strain YJ016)</name>
    <dbReference type="NCBI Taxonomy" id="196600"/>
    <lineage>
        <taxon>Bacteria</taxon>
        <taxon>Pseudomonadati</taxon>
        <taxon>Pseudomonadota</taxon>
        <taxon>Gammaproteobacteria</taxon>
        <taxon>Vibrionales</taxon>
        <taxon>Vibrionaceae</taxon>
        <taxon>Vibrio</taxon>
    </lineage>
</organism>
<reference evidence="1 2" key="1">
    <citation type="journal article" date="2003" name="Genome Res.">
        <title>Comparative genome analysis of Vibrio vulnificus, a marine pathogen.</title>
        <authorList>
            <person name="Chen C.Y."/>
            <person name="Wu K.M."/>
            <person name="Chang Y.C."/>
            <person name="Chang C.H."/>
            <person name="Tsai H.C."/>
            <person name="Liao T.L."/>
            <person name="Liu Y.M."/>
            <person name="Chen H.J."/>
            <person name="Shen A.B."/>
            <person name="Li J.C."/>
            <person name="Su T.L."/>
            <person name="Shao C.P."/>
            <person name="Lee C.T."/>
            <person name="Hor L.I."/>
            <person name="Tsai S.F."/>
        </authorList>
    </citation>
    <scope>NUCLEOTIDE SEQUENCE [LARGE SCALE GENOMIC DNA]</scope>
    <source>
        <strain evidence="1 2">YJ016</strain>
    </source>
</reference>
<dbReference type="HOGENOM" id="CLU_3319220_0_0_6"/>
<evidence type="ECO:0000313" key="1">
    <source>
        <dbReference type="EMBL" id="BAC92890.1"/>
    </source>
</evidence>
<dbReference type="KEGG" id="vvy:VV0125"/>
<gene>
    <name evidence="1" type="ordered locus">VV0125</name>
</gene>
<dbReference type="Proteomes" id="UP000002675">
    <property type="component" value="Chromosome I"/>
</dbReference>
<proteinExistence type="predicted"/>
<evidence type="ECO:0000313" key="2">
    <source>
        <dbReference type="Proteomes" id="UP000002675"/>
    </source>
</evidence>